<evidence type="ECO:0008006" key="7">
    <source>
        <dbReference type="Google" id="ProtNLM"/>
    </source>
</evidence>
<proteinExistence type="inferred from homology"/>
<evidence type="ECO:0000256" key="3">
    <source>
        <dbReference type="ARBA" id="ARBA00023064"/>
    </source>
</evidence>
<protein>
    <recommendedName>
        <fullName evidence="7">6-phosphogluconate dehydrogenase C-terminal domain-containing protein</fullName>
    </recommendedName>
</protein>
<evidence type="ECO:0000259" key="5">
    <source>
        <dbReference type="Pfam" id="PF03446"/>
    </source>
</evidence>
<dbReference type="InterPro" id="IPR006183">
    <property type="entry name" value="Pgluconate_DH"/>
</dbReference>
<organism evidence="6">
    <name type="scientific">marine metagenome</name>
    <dbReference type="NCBI Taxonomy" id="408172"/>
    <lineage>
        <taxon>unclassified sequences</taxon>
        <taxon>metagenomes</taxon>
        <taxon>ecological metagenomes</taxon>
    </lineage>
</organism>
<gene>
    <name evidence="6" type="ORF">METZ01_LOCUS274470</name>
</gene>
<reference evidence="6" key="1">
    <citation type="submission" date="2018-05" db="EMBL/GenBank/DDBJ databases">
        <authorList>
            <person name="Lanie J.A."/>
            <person name="Ng W.-L."/>
            <person name="Kazmierczak K.M."/>
            <person name="Andrzejewski T.M."/>
            <person name="Davidsen T.M."/>
            <person name="Wayne K.J."/>
            <person name="Tettelin H."/>
            <person name="Glass J.I."/>
            <person name="Rusch D."/>
            <person name="Podicherti R."/>
            <person name="Tsui H.-C.T."/>
            <person name="Winkler M.E."/>
        </authorList>
    </citation>
    <scope>NUCLEOTIDE SEQUENCE</scope>
</reference>
<dbReference type="GO" id="GO:0004616">
    <property type="term" value="F:phosphogluconate dehydrogenase (decarboxylating) activity"/>
    <property type="evidence" value="ECO:0007669"/>
    <property type="project" value="InterPro"/>
</dbReference>
<evidence type="ECO:0000313" key="6">
    <source>
        <dbReference type="EMBL" id="SVC21616.1"/>
    </source>
</evidence>
<evidence type="ECO:0000256" key="2">
    <source>
        <dbReference type="ARBA" id="ARBA00023002"/>
    </source>
</evidence>
<feature type="domain" description="6-phosphogluconate dehydrogenase C-terminal" evidence="4">
    <location>
        <begin position="103"/>
        <end position="204"/>
    </location>
</feature>
<dbReference type="Pfam" id="PF03446">
    <property type="entry name" value="NAD_binding_2"/>
    <property type="match status" value="1"/>
</dbReference>
<keyword evidence="2" id="KW-0560">Oxidoreductase</keyword>
<dbReference type="InterPro" id="IPR008927">
    <property type="entry name" value="6-PGluconate_DH-like_C_sf"/>
</dbReference>
<dbReference type="GO" id="GO:0006098">
    <property type="term" value="P:pentose-phosphate shunt"/>
    <property type="evidence" value="ECO:0007669"/>
    <property type="project" value="InterPro"/>
</dbReference>
<dbReference type="InterPro" id="IPR006115">
    <property type="entry name" value="6PGDH_NADP-bd"/>
</dbReference>
<dbReference type="InterPro" id="IPR013328">
    <property type="entry name" value="6PGD_dom2"/>
</dbReference>
<feature type="domain" description="6-phosphogluconate dehydrogenase NADP-binding" evidence="5">
    <location>
        <begin position="1"/>
        <end position="65"/>
    </location>
</feature>
<name>A0A382KC89_9ZZZZ</name>
<dbReference type="Gene3D" id="3.40.50.720">
    <property type="entry name" value="NAD(P)-binding Rossmann-like Domain"/>
    <property type="match status" value="1"/>
</dbReference>
<sequence length="207" mass="22924">VDGGNSFWKKSVERYTDFKEQGIQFLDCGTSGGIEGARKGACFMVGGDKAAFLIVKPILHDLSAKDGFMYVGPTGAGHFTKLIHNAIEFGMLQAIGEGVAMLEASDYDINLPELMRNWSNGSVIRSWLIELMESGLRANKLKTLSPYVEDTREVRWAVEFALEKEVWIPVIAQSELALYRSRDPENISSKAVALMRNGFGGHPLHKK</sequence>
<evidence type="ECO:0000259" key="4">
    <source>
        <dbReference type="Pfam" id="PF00393"/>
    </source>
</evidence>
<dbReference type="EMBL" id="UINC01079531">
    <property type="protein sequence ID" value="SVC21616.1"/>
    <property type="molecule type" value="Genomic_DNA"/>
</dbReference>
<dbReference type="Gene3D" id="1.10.1040.10">
    <property type="entry name" value="N-(1-d-carboxylethyl)-l-norvaline Dehydrogenase, domain 2"/>
    <property type="match status" value="1"/>
</dbReference>
<dbReference type="SUPFAM" id="SSF51735">
    <property type="entry name" value="NAD(P)-binding Rossmann-fold domains"/>
    <property type="match status" value="1"/>
</dbReference>
<dbReference type="GO" id="GO:0050661">
    <property type="term" value="F:NADP binding"/>
    <property type="evidence" value="ECO:0007669"/>
    <property type="project" value="InterPro"/>
</dbReference>
<feature type="non-terminal residue" evidence="6">
    <location>
        <position position="1"/>
    </location>
</feature>
<evidence type="ECO:0000256" key="1">
    <source>
        <dbReference type="ARBA" id="ARBA00008419"/>
    </source>
</evidence>
<comment type="similarity">
    <text evidence="1">Belongs to the 6-phosphogluconate dehydrogenase family.</text>
</comment>
<dbReference type="GO" id="GO:0019521">
    <property type="term" value="P:D-gluconate metabolic process"/>
    <property type="evidence" value="ECO:0007669"/>
    <property type="project" value="UniProtKB-KW"/>
</dbReference>
<dbReference type="InterPro" id="IPR006114">
    <property type="entry name" value="6PGDH_C"/>
</dbReference>
<dbReference type="AlphaFoldDB" id="A0A382KC89"/>
<keyword evidence="3" id="KW-0311">Gluconate utilization</keyword>
<dbReference type="SUPFAM" id="SSF48179">
    <property type="entry name" value="6-phosphogluconate dehydrogenase C-terminal domain-like"/>
    <property type="match status" value="1"/>
</dbReference>
<accession>A0A382KC89</accession>
<dbReference type="Pfam" id="PF00393">
    <property type="entry name" value="6PGD"/>
    <property type="match status" value="1"/>
</dbReference>
<dbReference type="PANTHER" id="PTHR11811">
    <property type="entry name" value="6-PHOSPHOGLUCONATE DEHYDROGENASE"/>
    <property type="match status" value="1"/>
</dbReference>
<dbReference type="InterPro" id="IPR036291">
    <property type="entry name" value="NAD(P)-bd_dom_sf"/>
</dbReference>